<accession>A0ABN1G5G6</accession>
<keyword evidence="2" id="KW-0186">Copper</keyword>
<keyword evidence="6" id="KW-1185">Reference proteome</keyword>
<proteinExistence type="predicted"/>
<evidence type="ECO:0000259" key="4">
    <source>
        <dbReference type="Pfam" id="PF00127"/>
    </source>
</evidence>
<dbReference type="InterPro" id="IPR000923">
    <property type="entry name" value="BlueCu_1"/>
</dbReference>
<protein>
    <recommendedName>
        <fullName evidence="4">Blue (type 1) copper domain-containing protein</fullName>
    </recommendedName>
</protein>
<evidence type="ECO:0000256" key="2">
    <source>
        <dbReference type="ARBA" id="ARBA00023008"/>
    </source>
</evidence>
<dbReference type="InterPro" id="IPR008972">
    <property type="entry name" value="Cupredoxin"/>
</dbReference>
<dbReference type="InterPro" id="IPR052721">
    <property type="entry name" value="ET_Amicyanin"/>
</dbReference>
<evidence type="ECO:0000256" key="3">
    <source>
        <dbReference type="SAM" id="MobiDB-lite"/>
    </source>
</evidence>
<dbReference type="PANTHER" id="PTHR36507:SF1">
    <property type="entry name" value="BLL1555 PROTEIN"/>
    <property type="match status" value="1"/>
</dbReference>
<name>A0ABN1G5G6_9ACTN</name>
<keyword evidence="1" id="KW-0479">Metal-binding</keyword>
<reference evidence="5 6" key="1">
    <citation type="journal article" date="2019" name="Int. J. Syst. Evol. Microbiol.">
        <title>The Global Catalogue of Microorganisms (GCM) 10K type strain sequencing project: providing services to taxonomists for standard genome sequencing and annotation.</title>
        <authorList>
            <consortium name="The Broad Institute Genomics Platform"/>
            <consortium name="The Broad Institute Genome Sequencing Center for Infectious Disease"/>
            <person name="Wu L."/>
            <person name="Ma J."/>
        </authorList>
    </citation>
    <scope>NUCLEOTIDE SEQUENCE [LARGE SCALE GENOMIC DNA]</scope>
    <source>
        <strain evidence="5 6">JCM 10671</strain>
    </source>
</reference>
<comment type="caution">
    <text evidence="5">The sequence shown here is derived from an EMBL/GenBank/DDBJ whole genome shotgun (WGS) entry which is preliminary data.</text>
</comment>
<organism evidence="5 6">
    <name type="scientific">Sporichthya brevicatena</name>
    <dbReference type="NCBI Taxonomy" id="171442"/>
    <lineage>
        <taxon>Bacteria</taxon>
        <taxon>Bacillati</taxon>
        <taxon>Actinomycetota</taxon>
        <taxon>Actinomycetes</taxon>
        <taxon>Sporichthyales</taxon>
        <taxon>Sporichthyaceae</taxon>
        <taxon>Sporichthya</taxon>
    </lineage>
</organism>
<feature type="domain" description="Blue (type 1) copper" evidence="4">
    <location>
        <begin position="28"/>
        <end position="110"/>
    </location>
</feature>
<feature type="compositionally biased region" description="Basic and acidic residues" evidence="3">
    <location>
        <begin position="133"/>
        <end position="149"/>
    </location>
</feature>
<dbReference type="Proteomes" id="UP001500957">
    <property type="component" value="Unassembled WGS sequence"/>
</dbReference>
<evidence type="ECO:0000256" key="1">
    <source>
        <dbReference type="ARBA" id="ARBA00022723"/>
    </source>
</evidence>
<dbReference type="PANTHER" id="PTHR36507">
    <property type="entry name" value="BLL1555 PROTEIN"/>
    <property type="match status" value="1"/>
</dbReference>
<dbReference type="EMBL" id="BAAAHE010000004">
    <property type="protein sequence ID" value="GAA0604422.1"/>
    <property type="molecule type" value="Genomic_DNA"/>
</dbReference>
<dbReference type="Gene3D" id="2.60.40.420">
    <property type="entry name" value="Cupredoxins - blue copper proteins"/>
    <property type="match status" value="1"/>
</dbReference>
<sequence>MSALVLGLVATSPSGAGAQEGRPSAGSHEVSQKNLQFNPFEMTVTVGDTVHWTNYETDQTIHSVVQQGGAEINSPDIPPGAHFEWTFTQVADYTLTCRFHPDMFMTMHVVDAKAAKPAKGAKDGKSTGKSTGKKTDAKKAGGKKADKPKKAPAAPPVNHDAHAESAKKSIPAPPPGPPESTIPGVAGLPIRPER</sequence>
<feature type="region of interest" description="Disordered" evidence="3">
    <location>
        <begin position="115"/>
        <end position="194"/>
    </location>
</feature>
<evidence type="ECO:0000313" key="6">
    <source>
        <dbReference type="Proteomes" id="UP001500957"/>
    </source>
</evidence>
<dbReference type="SUPFAM" id="SSF49503">
    <property type="entry name" value="Cupredoxins"/>
    <property type="match status" value="1"/>
</dbReference>
<evidence type="ECO:0000313" key="5">
    <source>
        <dbReference type="EMBL" id="GAA0604422.1"/>
    </source>
</evidence>
<feature type="compositionally biased region" description="Pro residues" evidence="3">
    <location>
        <begin position="171"/>
        <end position="180"/>
    </location>
</feature>
<gene>
    <name evidence="5" type="ORF">GCM10009547_02720</name>
</gene>
<dbReference type="Pfam" id="PF00127">
    <property type="entry name" value="Copper-bind"/>
    <property type="match status" value="1"/>
</dbReference>
<feature type="compositionally biased region" description="Basic and acidic residues" evidence="3">
    <location>
        <begin position="115"/>
        <end position="126"/>
    </location>
</feature>